<evidence type="ECO:0000256" key="3">
    <source>
        <dbReference type="ARBA" id="ARBA00010072"/>
    </source>
</evidence>
<dbReference type="EMBL" id="CAKXZT010000139">
    <property type="protein sequence ID" value="CAH2404594.1"/>
    <property type="molecule type" value="Genomic_DNA"/>
</dbReference>
<organism evidence="10 11">
    <name type="scientific">Mesorhizobium escarrei</name>
    <dbReference type="NCBI Taxonomy" id="666018"/>
    <lineage>
        <taxon>Bacteria</taxon>
        <taxon>Pseudomonadati</taxon>
        <taxon>Pseudomonadota</taxon>
        <taxon>Alphaproteobacteria</taxon>
        <taxon>Hyphomicrobiales</taxon>
        <taxon>Phyllobacteriaceae</taxon>
        <taxon>Mesorhizobium</taxon>
    </lineage>
</organism>
<dbReference type="PANTHER" id="PTHR30614">
    <property type="entry name" value="MEMBRANE COMPONENT OF AMINO ACID ABC TRANSPORTER"/>
    <property type="match status" value="1"/>
</dbReference>
<dbReference type="PANTHER" id="PTHR30614:SF20">
    <property type="entry name" value="GLUTAMINE TRANSPORT SYSTEM PERMEASE PROTEIN GLNP"/>
    <property type="match status" value="1"/>
</dbReference>
<reference evidence="10 11" key="1">
    <citation type="submission" date="2022-03" db="EMBL/GenBank/DDBJ databases">
        <authorList>
            <person name="Brunel B."/>
        </authorList>
    </citation>
    <scope>NUCLEOTIDE SEQUENCE [LARGE SCALE GENOMIC DNA]</scope>
    <source>
        <strain evidence="10">STM5069sample</strain>
    </source>
</reference>
<comment type="caution">
    <text evidence="10">The sequence shown here is derived from an EMBL/GenBank/DDBJ whole genome shotgun (WGS) entry which is preliminary data.</text>
</comment>
<comment type="similarity">
    <text evidence="3">Belongs to the binding-protein-dependent transport system permease family. HisMQ subfamily.</text>
</comment>
<evidence type="ECO:0000259" key="9">
    <source>
        <dbReference type="PROSITE" id="PS50928"/>
    </source>
</evidence>
<keyword evidence="4 8" id="KW-0812">Transmembrane</keyword>
<feature type="transmembrane region" description="Helical" evidence="8">
    <location>
        <begin position="342"/>
        <end position="365"/>
    </location>
</feature>
<keyword evidence="7 8" id="KW-0472">Membrane</keyword>
<accession>A0ABN8K5J5</accession>
<evidence type="ECO:0000256" key="5">
    <source>
        <dbReference type="ARBA" id="ARBA00022970"/>
    </source>
</evidence>
<dbReference type="RefSeq" id="WP_254020052.1">
    <property type="nucleotide sequence ID" value="NZ_CAKXZT010000139.1"/>
</dbReference>
<dbReference type="InterPro" id="IPR035906">
    <property type="entry name" value="MetI-like_sf"/>
</dbReference>
<feature type="transmembrane region" description="Helical" evidence="8">
    <location>
        <begin position="224"/>
        <end position="242"/>
    </location>
</feature>
<dbReference type="Gene3D" id="1.10.3720.10">
    <property type="entry name" value="MetI-like"/>
    <property type="match status" value="1"/>
</dbReference>
<feature type="transmembrane region" description="Helical" evidence="8">
    <location>
        <begin position="254"/>
        <end position="272"/>
    </location>
</feature>
<comment type="subcellular location">
    <subcellularLocation>
        <location evidence="2 8">Cell membrane</location>
        <topology evidence="2 8">Multi-pass membrane protein</topology>
    </subcellularLocation>
</comment>
<evidence type="ECO:0000256" key="1">
    <source>
        <dbReference type="ARBA" id="ARBA00003159"/>
    </source>
</evidence>
<feature type="transmembrane region" description="Helical" evidence="8">
    <location>
        <begin position="158"/>
        <end position="181"/>
    </location>
</feature>
<feature type="transmembrane region" description="Helical" evidence="8">
    <location>
        <begin position="52"/>
        <end position="73"/>
    </location>
</feature>
<dbReference type="Pfam" id="PF00528">
    <property type="entry name" value="BPD_transp_1"/>
    <property type="match status" value="1"/>
</dbReference>
<keyword evidence="11" id="KW-1185">Reference proteome</keyword>
<evidence type="ECO:0000256" key="4">
    <source>
        <dbReference type="ARBA" id="ARBA00022692"/>
    </source>
</evidence>
<feature type="transmembrane region" description="Helical" evidence="8">
    <location>
        <begin position="105"/>
        <end position="126"/>
    </location>
</feature>
<protein>
    <submittedName>
        <fullName evidence="10">Amino acid ABC transporter permease</fullName>
    </submittedName>
</protein>
<gene>
    <name evidence="10" type="ORF">MES5069_430008</name>
</gene>
<dbReference type="InterPro" id="IPR000515">
    <property type="entry name" value="MetI-like"/>
</dbReference>
<dbReference type="CDD" id="cd06261">
    <property type="entry name" value="TM_PBP2"/>
    <property type="match status" value="1"/>
</dbReference>
<dbReference type="PROSITE" id="PS50928">
    <property type="entry name" value="ABC_TM1"/>
    <property type="match status" value="1"/>
</dbReference>
<evidence type="ECO:0000256" key="2">
    <source>
        <dbReference type="ARBA" id="ARBA00004651"/>
    </source>
</evidence>
<keyword evidence="5" id="KW-0029">Amino-acid transport</keyword>
<name>A0ABN8K5J5_9HYPH</name>
<evidence type="ECO:0000313" key="10">
    <source>
        <dbReference type="EMBL" id="CAH2404594.1"/>
    </source>
</evidence>
<dbReference type="SUPFAM" id="SSF161098">
    <property type="entry name" value="MetI-like"/>
    <property type="match status" value="1"/>
</dbReference>
<evidence type="ECO:0000256" key="6">
    <source>
        <dbReference type="ARBA" id="ARBA00022989"/>
    </source>
</evidence>
<evidence type="ECO:0000256" key="7">
    <source>
        <dbReference type="ARBA" id="ARBA00023136"/>
    </source>
</evidence>
<evidence type="ECO:0000256" key="8">
    <source>
        <dbReference type="RuleBase" id="RU363032"/>
    </source>
</evidence>
<evidence type="ECO:0000313" key="11">
    <source>
        <dbReference type="Proteomes" id="UP001153050"/>
    </source>
</evidence>
<sequence>MTDFPAPSQHLPRRSDGFSVAAMLFAGLCVLAAFGTTRLMRGALTGLGVYASAWEIVFGLTIAGSGTLFWPALRSLVVTAKARAARARNDIVELRIETAAAKDHAFITFGWGAFALCIFGFISFVLTNDAAVGKTFFLLPLIQAKWWLVTKQFLLNNLFIFVATEILVLVWGLMVALARLIPGKAGRPIRALAIIYCDVFRGIPAIVTLYLIGFGIPTSGLSDLIVPHIVGLFIDLSAMSVAEVRAVTRIPVSWWCVLALTLTYGAYVAEVYRAGIESIHWSQVSAARSLGLSYIQTMRYVIVPQAVRRIMAPLLNDFIGLQKDTALVQVVGVVDAFNQSRIIAANAFNLSAVTIVAILFVLITIPQARFVDKLTERDNARMRAGG</sequence>
<feature type="transmembrane region" description="Helical" evidence="8">
    <location>
        <begin position="193"/>
        <end position="212"/>
    </location>
</feature>
<keyword evidence="8" id="KW-0813">Transport</keyword>
<dbReference type="InterPro" id="IPR043429">
    <property type="entry name" value="ArtM/GltK/GlnP/TcyL/YhdX-like"/>
</dbReference>
<feature type="transmembrane region" description="Helical" evidence="8">
    <location>
        <begin position="20"/>
        <end position="40"/>
    </location>
</feature>
<comment type="function">
    <text evidence="1">Part of the binding-protein-dependent transport system for glutamine; probably responsible for the translocation of the substrate across the membrane.</text>
</comment>
<feature type="domain" description="ABC transmembrane type-1" evidence="9">
    <location>
        <begin position="154"/>
        <end position="371"/>
    </location>
</feature>
<dbReference type="Proteomes" id="UP001153050">
    <property type="component" value="Unassembled WGS sequence"/>
</dbReference>
<proteinExistence type="inferred from homology"/>
<keyword evidence="6 8" id="KW-1133">Transmembrane helix</keyword>